<gene>
    <name evidence="1" type="ORF">ACFORL_05665</name>
</gene>
<protein>
    <submittedName>
        <fullName evidence="1">Uncharacterized protein</fullName>
    </submittedName>
</protein>
<dbReference type="InterPro" id="IPR036291">
    <property type="entry name" value="NAD(P)-bd_dom_sf"/>
</dbReference>
<proteinExistence type="predicted"/>
<dbReference type="Gene3D" id="3.40.50.720">
    <property type="entry name" value="NAD(P)-binding Rossmann-like Domain"/>
    <property type="match status" value="1"/>
</dbReference>
<dbReference type="SUPFAM" id="SSF51735">
    <property type="entry name" value="NAD(P)-binding Rossmann-fold domains"/>
    <property type="match status" value="1"/>
</dbReference>
<dbReference type="Proteomes" id="UP001595758">
    <property type="component" value="Unassembled WGS sequence"/>
</dbReference>
<dbReference type="EMBL" id="JBHSAB010000006">
    <property type="protein sequence ID" value="MFC3908562.1"/>
    <property type="molecule type" value="Genomic_DNA"/>
</dbReference>
<accession>A0ABV8CEN1</accession>
<name>A0ABV8CEN1_9GAMM</name>
<comment type="caution">
    <text evidence="1">The sequence shown here is derived from an EMBL/GenBank/DDBJ whole genome shotgun (WGS) entry which is preliminary data.</text>
</comment>
<dbReference type="RefSeq" id="WP_382341962.1">
    <property type="nucleotide sequence ID" value="NZ_JBHSAB010000006.1"/>
</dbReference>
<sequence>MKLQHKDACVVYLTTPHALGSKTVGIDAHAISKAAGQNMIYNRCKDMVATWCSQESEFAQAPGAFAIYPGWVQTDMGGKNARLTVEQSVDSMVKVIDTVISSKKFNAVYSYNGSVMNPNAYVASEELSKVIAAAEKANQKKENNNASLAGFFADKRNGIAGAGLSSPSLTPIG</sequence>
<reference evidence="2" key="1">
    <citation type="journal article" date="2019" name="Int. J. Syst. Evol. Microbiol.">
        <title>The Global Catalogue of Microorganisms (GCM) 10K type strain sequencing project: providing services to taxonomists for standard genome sequencing and annotation.</title>
        <authorList>
            <consortium name="The Broad Institute Genomics Platform"/>
            <consortium name="The Broad Institute Genome Sequencing Center for Infectious Disease"/>
            <person name="Wu L."/>
            <person name="Ma J."/>
        </authorList>
    </citation>
    <scope>NUCLEOTIDE SEQUENCE [LARGE SCALE GENOMIC DNA]</scope>
    <source>
        <strain evidence="2">CCUG 59858</strain>
    </source>
</reference>
<evidence type="ECO:0000313" key="1">
    <source>
        <dbReference type="EMBL" id="MFC3908562.1"/>
    </source>
</evidence>
<organism evidence="1 2">
    <name type="scientific">Legionella dresdenensis</name>
    <dbReference type="NCBI Taxonomy" id="450200"/>
    <lineage>
        <taxon>Bacteria</taxon>
        <taxon>Pseudomonadati</taxon>
        <taxon>Pseudomonadota</taxon>
        <taxon>Gammaproteobacteria</taxon>
        <taxon>Legionellales</taxon>
        <taxon>Legionellaceae</taxon>
        <taxon>Legionella</taxon>
    </lineage>
</organism>
<keyword evidence="2" id="KW-1185">Reference proteome</keyword>
<evidence type="ECO:0000313" key="2">
    <source>
        <dbReference type="Proteomes" id="UP001595758"/>
    </source>
</evidence>